<protein>
    <submittedName>
        <fullName evidence="1">Uncharacterized protein</fullName>
    </submittedName>
</protein>
<sequence>MSVIIGTTNKNGSGSSANLTADNGYLIEGSYLSDEISIADYGDNSTGGYNTMYVAADSWHVETIKEAKVEGSYESITVDNIIDVTITNQSDFDVSNIEVFNAKRGNIDTSGSDSSDSIFIGVESNSISWSNMFTINTGEGDDDLTMVDFGGSKWTEFNIDMGAGDDVVDIESLGLSCYSNQERHINGGDGVDTLYTNGDSRLDIEGFEVIAGLNSEALIVDGDLLENNGSSKGLVLTGVDIQFASDLEYTVEDIEVSQAAYLNDLHYDFDDFSQVIVTVDGEEYSLLVDDPDYAYVA</sequence>
<evidence type="ECO:0000313" key="1">
    <source>
        <dbReference type="EMBL" id="SDG80859.1"/>
    </source>
</evidence>
<reference evidence="2" key="1">
    <citation type="submission" date="2016-10" db="EMBL/GenBank/DDBJ databases">
        <authorList>
            <person name="Varghese N."/>
            <person name="Submissions S."/>
        </authorList>
    </citation>
    <scope>NUCLEOTIDE SEQUENCE [LARGE SCALE GENOMIC DNA]</scope>
    <source>
        <strain evidence="2">CGMCC 1.10228</strain>
    </source>
</reference>
<dbReference type="Proteomes" id="UP000198854">
    <property type="component" value="Unassembled WGS sequence"/>
</dbReference>
<evidence type="ECO:0000313" key="2">
    <source>
        <dbReference type="Proteomes" id="UP000198854"/>
    </source>
</evidence>
<dbReference type="EMBL" id="FNDD01000003">
    <property type="protein sequence ID" value="SDG80859.1"/>
    <property type="molecule type" value="Genomic_DNA"/>
</dbReference>
<accession>A0A1G7X9G1</accession>
<dbReference type="OrthoDB" id="5878065at2"/>
<gene>
    <name evidence="1" type="ORF">SAMN04488136_10333</name>
</gene>
<dbReference type="RefSeq" id="WP_093269701.1">
    <property type="nucleotide sequence ID" value="NZ_FNDD01000003.1"/>
</dbReference>
<proteinExistence type="predicted"/>
<name>A0A1G7X9G1_9VIBR</name>
<keyword evidence="2" id="KW-1185">Reference proteome</keyword>
<organism evidence="1 2">
    <name type="scientific">Vibrio xiamenensis</name>
    <dbReference type="NCBI Taxonomy" id="861298"/>
    <lineage>
        <taxon>Bacteria</taxon>
        <taxon>Pseudomonadati</taxon>
        <taxon>Pseudomonadota</taxon>
        <taxon>Gammaproteobacteria</taxon>
        <taxon>Vibrionales</taxon>
        <taxon>Vibrionaceae</taxon>
        <taxon>Vibrio</taxon>
    </lineage>
</organism>
<dbReference type="AlphaFoldDB" id="A0A1G7X9G1"/>
<dbReference type="STRING" id="861298.SAMN04488136_10333"/>